<organism evidence="1 2">
    <name type="scientific">Elysia crispata</name>
    <name type="common">lettuce slug</name>
    <dbReference type="NCBI Taxonomy" id="231223"/>
    <lineage>
        <taxon>Eukaryota</taxon>
        <taxon>Metazoa</taxon>
        <taxon>Spiralia</taxon>
        <taxon>Lophotrochozoa</taxon>
        <taxon>Mollusca</taxon>
        <taxon>Gastropoda</taxon>
        <taxon>Heterobranchia</taxon>
        <taxon>Euthyneura</taxon>
        <taxon>Panpulmonata</taxon>
        <taxon>Sacoglossa</taxon>
        <taxon>Placobranchoidea</taxon>
        <taxon>Plakobranchidae</taxon>
        <taxon>Elysia</taxon>
    </lineage>
</organism>
<proteinExistence type="predicted"/>
<reference evidence="1" key="1">
    <citation type="journal article" date="2023" name="G3 (Bethesda)">
        <title>A reference genome for the long-term kleptoplast-retaining sea slug Elysia crispata morphotype clarki.</title>
        <authorList>
            <person name="Eastman K.E."/>
            <person name="Pendleton A.L."/>
            <person name="Shaikh M.A."/>
            <person name="Suttiyut T."/>
            <person name="Ogas R."/>
            <person name="Tomko P."/>
            <person name="Gavelis G."/>
            <person name="Widhalm J.R."/>
            <person name="Wisecaver J.H."/>
        </authorList>
    </citation>
    <scope>NUCLEOTIDE SEQUENCE</scope>
    <source>
        <strain evidence="1">ECLA1</strain>
    </source>
</reference>
<dbReference type="AlphaFoldDB" id="A0AAE0Z427"/>
<gene>
    <name evidence="1" type="ORF">RRG08_045699</name>
</gene>
<evidence type="ECO:0000313" key="1">
    <source>
        <dbReference type="EMBL" id="KAK3761472.1"/>
    </source>
</evidence>
<dbReference type="EMBL" id="JAWDGP010004884">
    <property type="protein sequence ID" value="KAK3761472.1"/>
    <property type="molecule type" value="Genomic_DNA"/>
</dbReference>
<dbReference type="Proteomes" id="UP001283361">
    <property type="component" value="Unassembled WGS sequence"/>
</dbReference>
<name>A0AAE0Z427_9GAST</name>
<comment type="caution">
    <text evidence="1">The sequence shown here is derived from an EMBL/GenBank/DDBJ whole genome shotgun (WGS) entry which is preliminary data.</text>
</comment>
<protein>
    <submittedName>
        <fullName evidence="1">Uncharacterized protein</fullName>
    </submittedName>
</protein>
<keyword evidence="2" id="KW-1185">Reference proteome</keyword>
<accession>A0AAE0Z427</accession>
<evidence type="ECO:0000313" key="2">
    <source>
        <dbReference type="Proteomes" id="UP001283361"/>
    </source>
</evidence>
<sequence>MAASTDTAIVGPVGSTSVWTFQRRCTLGSSSGCCVLTATNWRTWRLCRDFTFVLRYWKGGGRGRKERERSVAGGRLETETSSLLLPHWADGHLLVLTQWSLVVSAISQFVIPGRNNNRVSFPGYLSDMVTVQPSGDGLVMTSRGVGREVVVTEGR</sequence>